<accession>A0A136ITN5</accession>
<evidence type="ECO:0000313" key="4">
    <source>
        <dbReference type="Proteomes" id="UP000070501"/>
    </source>
</evidence>
<evidence type="ECO:0000259" key="2">
    <source>
        <dbReference type="Pfam" id="PF00583"/>
    </source>
</evidence>
<name>A0A136ITN5_9PEZI</name>
<feature type="region of interest" description="Disordered" evidence="1">
    <location>
        <begin position="17"/>
        <end position="43"/>
    </location>
</feature>
<feature type="compositionally biased region" description="Low complexity" evidence="1">
    <location>
        <begin position="187"/>
        <end position="197"/>
    </location>
</feature>
<sequence>MAFVVPTTGATAGVPDVVLPSATMTPPGPDTPQADECRQPRTNDTTASNVTVEIATTTTTTPSHTHVHHPGLVQTLTSIVNAVYTETEADIWGPGFERTSADQVAGYIAAGELAVAYLNRGGGEATTTAMTTTTTRVPIGCMHITRTSPTHAEFGMLAVDPAYRGTGAGRVMALFAEQHARDVIFASSSSSTSTSPSLDTNGNADHEPQGNHYSSSSNKNEEEQEEGDAAVRRPTMQLQLHLLVPAGRPHPFKQRLRGWYERMGYVETGRGDFAGAFPALAPLLAGPALYYRFEKVLF</sequence>
<protein>
    <recommendedName>
        <fullName evidence="2">N-acetyltransferase domain-containing protein</fullName>
    </recommendedName>
</protein>
<dbReference type="EMBL" id="KQ964259">
    <property type="protein sequence ID" value="KXJ88302.1"/>
    <property type="molecule type" value="Genomic_DNA"/>
</dbReference>
<evidence type="ECO:0000313" key="3">
    <source>
        <dbReference type="EMBL" id="KXJ88302.1"/>
    </source>
</evidence>
<dbReference type="InterPro" id="IPR016181">
    <property type="entry name" value="Acyl_CoA_acyltransferase"/>
</dbReference>
<dbReference type="Gene3D" id="3.40.630.30">
    <property type="match status" value="1"/>
</dbReference>
<dbReference type="SUPFAM" id="SSF55729">
    <property type="entry name" value="Acyl-CoA N-acyltransferases (Nat)"/>
    <property type="match status" value="1"/>
</dbReference>
<dbReference type="Pfam" id="PF00583">
    <property type="entry name" value="Acetyltransf_1"/>
    <property type="match status" value="1"/>
</dbReference>
<dbReference type="InParanoid" id="A0A136ITN5"/>
<evidence type="ECO:0000256" key="1">
    <source>
        <dbReference type="SAM" id="MobiDB-lite"/>
    </source>
</evidence>
<dbReference type="InterPro" id="IPR000182">
    <property type="entry name" value="GNAT_dom"/>
</dbReference>
<keyword evidence="4" id="KW-1185">Reference proteome</keyword>
<feature type="region of interest" description="Disordered" evidence="1">
    <location>
        <begin position="186"/>
        <end position="230"/>
    </location>
</feature>
<dbReference type="AlphaFoldDB" id="A0A136ITN5"/>
<reference evidence="4" key="1">
    <citation type="submission" date="2016-02" db="EMBL/GenBank/DDBJ databases">
        <title>Draft genome sequence of Microdochium bolleyi, a fungal endophyte of beachgrass.</title>
        <authorList>
            <consortium name="DOE Joint Genome Institute"/>
            <person name="David A.S."/>
            <person name="May G."/>
            <person name="Haridas S."/>
            <person name="Lim J."/>
            <person name="Wang M."/>
            <person name="Labutti K."/>
            <person name="Lipzen A."/>
            <person name="Barry K."/>
            <person name="Grigoriev I.V."/>
        </authorList>
    </citation>
    <scope>NUCLEOTIDE SEQUENCE [LARGE SCALE GENOMIC DNA]</scope>
    <source>
        <strain evidence="4">J235TASD1</strain>
    </source>
</reference>
<feature type="domain" description="N-acetyltransferase" evidence="2">
    <location>
        <begin position="137"/>
        <end position="183"/>
    </location>
</feature>
<proteinExistence type="predicted"/>
<dbReference type="Proteomes" id="UP000070501">
    <property type="component" value="Unassembled WGS sequence"/>
</dbReference>
<dbReference type="GO" id="GO:0016747">
    <property type="term" value="F:acyltransferase activity, transferring groups other than amino-acyl groups"/>
    <property type="evidence" value="ECO:0007669"/>
    <property type="project" value="InterPro"/>
</dbReference>
<dbReference type="CDD" id="cd04301">
    <property type="entry name" value="NAT_SF"/>
    <property type="match status" value="1"/>
</dbReference>
<dbReference type="OrthoDB" id="5689at2759"/>
<organism evidence="3 4">
    <name type="scientific">Microdochium bolleyi</name>
    <dbReference type="NCBI Taxonomy" id="196109"/>
    <lineage>
        <taxon>Eukaryota</taxon>
        <taxon>Fungi</taxon>
        <taxon>Dikarya</taxon>
        <taxon>Ascomycota</taxon>
        <taxon>Pezizomycotina</taxon>
        <taxon>Sordariomycetes</taxon>
        <taxon>Xylariomycetidae</taxon>
        <taxon>Xylariales</taxon>
        <taxon>Microdochiaceae</taxon>
        <taxon>Microdochium</taxon>
    </lineage>
</organism>
<gene>
    <name evidence="3" type="ORF">Micbo1qcDRAFT_214963</name>
</gene>